<evidence type="ECO:0000256" key="8">
    <source>
        <dbReference type="ARBA" id="ARBA00022801"/>
    </source>
</evidence>
<comment type="catalytic activity">
    <reaction evidence="1">
        <text>Endonucleolytic cleavage of DNA to give random double-stranded fragments with terminal 5'-phosphates, ATP is simultaneously hydrolyzed.</text>
        <dbReference type="EC" id="3.1.21.3"/>
    </reaction>
</comment>
<dbReference type="PANTHER" id="PTHR30195:SF15">
    <property type="entry name" value="TYPE I RESTRICTION ENZYME HINDI ENDONUCLEASE SUBUNIT"/>
    <property type="match status" value="1"/>
</dbReference>
<sequence length="166" mass="18899">MKITEDQLEQLCINWFTDQGYLYKNGYDIAPDGDDPERDDYHQVVLKQRLLNQLTIINPELPIEALNDVVNTVSSPDTPILIKNNRAFHKFVIEGVPVEYTAVEDGESKTKHTHAQLMDFTTPDNNEFLIVNQFTITGTKGNRRPDVVVFINGLPISVIELKNTSR</sequence>
<keyword evidence="10" id="KW-0238">DNA-binding</keyword>
<dbReference type="Gene3D" id="3.90.1570.50">
    <property type="match status" value="1"/>
</dbReference>
<keyword evidence="6" id="KW-0680">Restriction system</keyword>
<proteinExistence type="inferred from homology"/>
<evidence type="ECO:0000256" key="5">
    <source>
        <dbReference type="ARBA" id="ARBA00022741"/>
    </source>
</evidence>
<dbReference type="EMBL" id="KP795611">
    <property type="protein sequence ID" value="AKN38734.1"/>
    <property type="molecule type" value="Genomic_DNA"/>
</dbReference>
<dbReference type="PANTHER" id="PTHR30195">
    <property type="entry name" value="TYPE I SITE-SPECIFIC DEOXYRIBONUCLEASE PROTEIN SUBUNIT M AND R"/>
    <property type="match status" value="1"/>
</dbReference>
<dbReference type="InterPro" id="IPR007409">
    <property type="entry name" value="Restrct_endonuc_type1_HsdR_N"/>
</dbReference>
<dbReference type="GO" id="GO:0005524">
    <property type="term" value="F:ATP binding"/>
    <property type="evidence" value="ECO:0007669"/>
    <property type="project" value="UniProtKB-KW"/>
</dbReference>
<keyword evidence="7" id="KW-0255">Endonuclease</keyword>
<keyword evidence="5" id="KW-0547">Nucleotide-binding</keyword>
<dbReference type="GO" id="GO:0009307">
    <property type="term" value="P:DNA restriction-modification system"/>
    <property type="evidence" value="ECO:0007669"/>
    <property type="project" value="UniProtKB-KW"/>
</dbReference>
<evidence type="ECO:0000256" key="2">
    <source>
        <dbReference type="ARBA" id="ARBA00008598"/>
    </source>
</evidence>
<name>A0A0H3ZXZ1_9VIBR</name>
<evidence type="ECO:0000256" key="6">
    <source>
        <dbReference type="ARBA" id="ARBA00022747"/>
    </source>
</evidence>
<evidence type="ECO:0000256" key="10">
    <source>
        <dbReference type="ARBA" id="ARBA00023125"/>
    </source>
</evidence>
<keyword evidence="9" id="KW-0067">ATP-binding</keyword>
<evidence type="ECO:0000256" key="7">
    <source>
        <dbReference type="ARBA" id="ARBA00022759"/>
    </source>
</evidence>
<dbReference type="GO" id="GO:0003677">
    <property type="term" value="F:DNA binding"/>
    <property type="evidence" value="ECO:0007669"/>
    <property type="project" value="UniProtKB-KW"/>
</dbReference>
<evidence type="ECO:0000313" key="12">
    <source>
        <dbReference type="EMBL" id="AKN38734.1"/>
    </source>
</evidence>
<dbReference type="GO" id="GO:0009035">
    <property type="term" value="F:type I site-specific deoxyribonuclease activity"/>
    <property type="evidence" value="ECO:0007669"/>
    <property type="project" value="UniProtKB-EC"/>
</dbReference>
<dbReference type="Pfam" id="PF04313">
    <property type="entry name" value="HSDR_N"/>
    <property type="match status" value="1"/>
</dbReference>
<keyword evidence="8 12" id="KW-0378">Hydrolase</keyword>
<dbReference type="InterPro" id="IPR051268">
    <property type="entry name" value="Type-I_R_enzyme_R_subunit"/>
</dbReference>
<feature type="domain" description="Restriction endonuclease type I HsdR N-terminal" evidence="11">
    <location>
        <begin position="3"/>
        <end position="163"/>
    </location>
</feature>
<dbReference type="AlphaFoldDB" id="A0A0H3ZXZ1"/>
<accession>A0A0H3ZXZ1</accession>
<evidence type="ECO:0000256" key="1">
    <source>
        <dbReference type="ARBA" id="ARBA00000851"/>
    </source>
</evidence>
<dbReference type="CDD" id="cd22332">
    <property type="entry name" value="HsdR_N"/>
    <property type="match status" value="1"/>
</dbReference>
<reference evidence="12" key="1">
    <citation type="journal article" date="2015" name="MBio">
        <title>Eco-Evolutionary Dynamics of Episomes among Ecologically Cohesive Bacterial Populations.</title>
        <authorList>
            <person name="Xue H."/>
            <person name="Cordero O.X."/>
            <person name="Camas F.M."/>
            <person name="Trimble W."/>
            <person name="Meyer F."/>
            <person name="Guglielmini J."/>
            <person name="Rocha E.P."/>
            <person name="Polz M.F."/>
        </authorList>
    </citation>
    <scope>NUCLEOTIDE SEQUENCE</scope>
    <source>
        <strain evidence="12">FF_286</strain>
    </source>
</reference>
<dbReference type="EC" id="3.1.21.3" evidence="3"/>
<evidence type="ECO:0000259" key="11">
    <source>
        <dbReference type="Pfam" id="PF04313"/>
    </source>
</evidence>
<evidence type="ECO:0000256" key="3">
    <source>
        <dbReference type="ARBA" id="ARBA00012654"/>
    </source>
</evidence>
<evidence type="ECO:0000256" key="4">
    <source>
        <dbReference type="ARBA" id="ARBA00022722"/>
    </source>
</evidence>
<organism evidence="12">
    <name type="scientific">Vibrio sp. FF_286</name>
    <dbReference type="NCBI Taxonomy" id="1652831"/>
    <lineage>
        <taxon>Bacteria</taxon>
        <taxon>Pseudomonadati</taxon>
        <taxon>Pseudomonadota</taxon>
        <taxon>Gammaproteobacteria</taxon>
        <taxon>Vibrionales</taxon>
        <taxon>Vibrionaceae</taxon>
        <taxon>Vibrio</taxon>
    </lineage>
</organism>
<comment type="similarity">
    <text evidence="2">Belongs to the HsdR family.</text>
</comment>
<evidence type="ECO:0000256" key="9">
    <source>
        <dbReference type="ARBA" id="ARBA00022840"/>
    </source>
</evidence>
<protein>
    <recommendedName>
        <fullName evidence="3">type I site-specific deoxyribonuclease</fullName>
        <ecNumber evidence="3">3.1.21.3</ecNumber>
    </recommendedName>
</protein>
<keyword evidence="4" id="KW-0540">Nuclease</keyword>